<dbReference type="Proteomes" id="UP000602381">
    <property type="component" value="Unassembled WGS sequence"/>
</dbReference>
<dbReference type="RefSeq" id="WP_188873574.1">
    <property type="nucleotide sequence ID" value="NZ_BMOV01000003.1"/>
</dbReference>
<dbReference type="SUPFAM" id="SSF51206">
    <property type="entry name" value="cAMP-binding domain-like"/>
    <property type="match status" value="1"/>
</dbReference>
<gene>
    <name evidence="3" type="ORF">GCM10007972_10100</name>
</gene>
<evidence type="ECO:0000313" key="4">
    <source>
        <dbReference type="Proteomes" id="UP000602381"/>
    </source>
</evidence>
<dbReference type="Pfam" id="PF00027">
    <property type="entry name" value="cNMP_binding"/>
    <property type="match status" value="1"/>
</dbReference>
<dbReference type="PROSITE" id="PS50006">
    <property type="entry name" value="FHA_DOMAIN"/>
    <property type="match status" value="1"/>
</dbReference>
<dbReference type="Pfam" id="PF00498">
    <property type="entry name" value="FHA"/>
    <property type="match status" value="1"/>
</dbReference>
<accession>A0ABQ2LAZ6</accession>
<feature type="domain" description="Cyclic nucleotide-binding" evidence="2">
    <location>
        <begin position="1"/>
        <end position="104"/>
    </location>
</feature>
<dbReference type="Gene3D" id="2.60.200.20">
    <property type="match status" value="1"/>
</dbReference>
<dbReference type="SMART" id="SM00100">
    <property type="entry name" value="cNMP"/>
    <property type="match status" value="1"/>
</dbReference>
<reference evidence="4" key="1">
    <citation type="journal article" date="2019" name="Int. J. Syst. Evol. Microbiol.">
        <title>The Global Catalogue of Microorganisms (GCM) 10K type strain sequencing project: providing services to taxonomists for standard genome sequencing and annotation.</title>
        <authorList>
            <consortium name="The Broad Institute Genomics Platform"/>
            <consortium name="The Broad Institute Genome Sequencing Center for Infectious Disease"/>
            <person name="Wu L."/>
            <person name="Ma J."/>
        </authorList>
    </citation>
    <scope>NUCLEOTIDE SEQUENCE [LARGE SCALE GENOMIC DNA]</scope>
    <source>
        <strain evidence="4">JCM 17843</strain>
    </source>
</reference>
<keyword evidence="4" id="KW-1185">Reference proteome</keyword>
<evidence type="ECO:0000259" key="1">
    <source>
        <dbReference type="PROSITE" id="PS50006"/>
    </source>
</evidence>
<dbReference type="PROSITE" id="PS50042">
    <property type="entry name" value="CNMP_BINDING_3"/>
    <property type="match status" value="1"/>
</dbReference>
<protein>
    <recommendedName>
        <fullName evidence="5">Cyclic nucleotide-binding domain-containing protein</fullName>
    </recommendedName>
</protein>
<feature type="domain" description="FHA" evidence="1">
    <location>
        <begin position="156"/>
        <end position="217"/>
    </location>
</feature>
<dbReference type="InterPro" id="IPR014710">
    <property type="entry name" value="RmlC-like_jellyroll"/>
</dbReference>
<evidence type="ECO:0008006" key="5">
    <source>
        <dbReference type="Google" id="ProtNLM"/>
    </source>
</evidence>
<dbReference type="InterPro" id="IPR018490">
    <property type="entry name" value="cNMP-bd_dom_sf"/>
</dbReference>
<proteinExistence type="predicted"/>
<dbReference type="EMBL" id="BMOV01000003">
    <property type="protein sequence ID" value="GGO09027.1"/>
    <property type="molecule type" value="Genomic_DNA"/>
</dbReference>
<evidence type="ECO:0000313" key="3">
    <source>
        <dbReference type="EMBL" id="GGO09027.1"/>
    </source>
</evidence>
<organism evidence="3 4">
    <name type="scientific">Iodidimonas muriae</name>
    <dbReference type="NCBI Taxonomy" id="261467"/>
    <lineage>
        <taxon>Bacteria</taxon>
        <taxon>Pseudomonadati</taxon>
        <taxon>Pseudomonadota</taxon>
        <taxon>Alphaproteobacteria</taxon>
        <taxon>Iodidimonadales</taxon>
        <taxon>Iodidimonadaceae</taxon>
        <taxon>Iodidimonas</taxon>
    </lineage>
</organism>
<dbReference type="CDD" id="cd00038">
    <property type="entry name" value="CAP_ED"/>
    <property type="match status" value="1"/>
</dbReference>
<dbReference type="PANTHER" id="PTHR24567">
    <property type="entry name" value="CRP FAMILY TRANSCRIPTIONAL REGULATORY PROTEIN"/>
    <property type="match status" value="1"/>
</dbReference>
<dbReference type="PANTHER" id="PTHR24567:SF26">
    <property type="entry name" value="REGULATORY PROTEIN YEIL"/>
    <property type="match status" value="1"/>
</dbReference>
<dbReference type="InterPro" id="IPR000253">
    <property type="entry name" value="FHA_dom"/>
</dbReference>
<name>A0ABQ2LAZ6_9PROT</name>
<dbReference type="InterPro" id="IPR008984">
    <property type="entry name" value="SMAD_FHA_dom_sf"/>
</dbReference>
<dbReference type="Gene3D" id="2.60.120.10">
    <property type="entry name" value="Jelly Rolls"/>
    <property type="match status" value="1"/>
</dbReference>
<dbReference type="CDD" id="cd00060">
    <property type="entry name" value="FHA"/>
    <property type="match status" value="1"/>
</dbReference>
<sequence>MKTLTLPAGEIIYEEGDAAQAVFLIEEGAVEVSRRTGDRAVRLAVFGKGEVFGESGVIRNKVHSTTMRTLTDTVLLSVTKAQFLKLFSDNNPLGLPMLRMLSERLEKADERLIYGGTRGDDKAFLEKVGAIRILPNSEAMSKQIGEDGISLSMLPFRVGRRGNHNDGTEISEGLLSLHARNDIILSPEHFELEKRDGYLIIRDLGSHLGTIANGQHLSRFGHEATAFLKMGANEVTAGPKGSPYQFHIVAEPRGEG</sequence>
<dbReference type="InterPro" id="IPR050397">
    <property type="entry name" value="Env_Response_Regulators"/>
</dbReference>
<dbReference type="SUPFAM" id="SSF49879">
    <property type="entry name" value="SMAD/FHA domain"/>
    <property type="match status" value="1"/>
</dbReference>
<dbReference type="InterPro" id="IPR000595">
    <property type="entry name" value="cNMP-bd_dom"/>
</dbReference>
<comment type="caution">
    <text evidence="3">The sequence shown here is derived from an EMBL/GenBank/DDBJ whole genome shotgun (WGS) entry which is preliminary data.</text>
</comment>
<evidence type="ECO:0000259" key="2">
    <source>
        <dbReference type="PROSITE" id="PS50042"/>
    </source>
</evidence>